<dbReference type="InterPro" id="IPR029061">
    <property type="entry name" value="THDP-binding"/>
</dbReference>
<dbReference type="OrthoDB" id="8732661at2"/>
<dbReference type="RefSeq" id="WP_073611537.1">
    <property type="nucleotide sequence ID" value="NZ_FRFE01000001.1"/>
</dbReference>
<evidence type="ECO:0000256" key="1">
    <source>
        <dbReference type="ARBA" id="ARBA00001964"/>
    </source>
</evidence>
<keyword evidence="3" id="KW-0786">Thiamine pyrophosphate</keyword>
<dbReference type="Proteomes" id="UP000184603">
    <property type="component" value="Unassembled WGS sequence"/>
</dbReference>
<keyword evidence="6" id="KW-1185">Reference proteome</keyword>
<evidence type="ECO:0000259" key="4">
    <source>
        <dbReference type="Pfam" id="PF00456"/>
    </source>
</evidence>
<proteinExistence type="inferred from homology"/>
<dbReference type="STRING" id="1121416.SAMN02745220_00163"/>
<evidence type="ECO:0000313" key="6">
    <source>
        <dbReference type="Proteomes" id="UP000184603"/>
    </source>
</evidence>
<reference evidence="5 6" key="1">
    <citation type="submission" date="2016-12" db="EMBL/GenBank/DDBJ databases">
        <authorList>
            <person name="Song W.-J."/>
            <person name="Kurnit D.M."/>
        </authorList>
    </citation>
    <scope>NUCLEOTIDE SEQUENCE [LARGE SCALE GENOMIC DNA]</scope>
    <source>
        <strain evidence="5 6">DSM 18488</strain>
    </source>
</reference>
<organism evidence="5 6">
    <name type="scientific">Desulfopila aestuarii DSM 18488</name>
    <dbReference type="NCBI Taxonomy" id="1121416"/>
    <lineage>
        <taxon>Bacteria</taxon>
        <taxon>Pseudomonadati</taxon>
        <taxon>Thermodesulfobacteriota</taxon>
        <taxon>Desulfobulbia</taxon>
        <taxon>Desulfobulbales</taxon>
        <taxon>Desulfocapsaceae</taxon>
        <taxon>Desulfopila</taxon>
    </lineage>
</organism>
<dbReference type="CDD" id="cd02012">
    <property type="entry name" value="TPP_TK"/>
    <property type="match status" value="1"/>
</dbReference>
<dbReference type="EMBL" id="FRFE01000001">
    <property type="protein sequence ID" value="SHO42810.1"/>
    <property type="molecule type" value="Genomic_DNA"/>
</dbReference>
<comment type="similarity">
    <text evidence="2">Belongs to the transketolase family.</text>
</comment>
<dbReference type="PANTHER" id="PTHR47514:SF1">
    <property type="entry name" value="TRANSKETOLASE N-TERMINAL SECTION-RELATED"/>
    <property type="match status" value="1"/>
</dbReference>
<dbReference type="InterPro" id="IPR005474">
    <property type="entry name" value="Transketolase_N"/>
</dbReference>
<comment type="cofactor">
    <cofactor evidence="1">
        <name>thiamine diphosphate</name>
        <dbReference type="ChEBI" id="CHEBI:58937"/>
    </cofactor>
</comment>
<dbReference type="PANTHER" id="PTHR47514">
    <property type="entry name" value="TRANSKETOLASE N-TERMINAL SECTION-RELATED"/>
    <property type="match status" value="1"/>
</dbReference>
<dbReference type="Gene3D" id="3.40.50.970">
    <property type="match status" value="1"/>
</dbReference>
<dbReference type="AlphaFoldDB" id="A0A1M7XVU2"/>
<name>A0A1M7XVU2_9BACT</name>
<gene>
    <name evidence="5" type="ORF">SAMN02745220_00163</name>
</gene>
<dbReference type="Pfam" id="PF00456">
    <property type="entry name" value="Transketolase_N"/>
    <property type="match status" value="1"/>
</dbReference>
<accession>A0A1M7XVU2</accession>
<evidence type="ECO:0000256" key="2">
    <source>
        <dbReference type="ARBA" id="ARBA00007131"/>
    </source>
</evidence>
<sequence length="275" mass="30510">MNNPFEFNTEEILHEVKEIRKNVLKMNHGAGQGHTGADLSEADILASLYFRLLRYTKENPRDPQRDRFILSKGHGVGGFYCTLMQAGLLDKNLLGTYLEFDSKLPGHPVRQKNDFVEVNTGALGHGLPIGVGMAIAAKKQNLDYKVYVLTGDGELQEGSNWEAAMTASHYKLDNLIWIIDRNNLQLADFTENIVALEPLGQKLEAFGMEYLEINGNDPGAIISTIESLAPNGKPKAILARTTKGCGVSFIENQPSWHHKVPTDEELSRAMEELSC</sequence>
<evidence type="ECO:0000256" key="3">
    <source>
        <dbReference type="ARBA" id="ARBA00023052"/>
    </source>
</evidence>
<evidence type="ECO:0000313" key="5">
    <source>
        <dbReference type="EMBL" id="SHO42810.1"/>
    </source>
</evidence>
<feature type="domain" description="Transketolase N-terminal" evidence="4">
    <location>
        <begin position="16"/>
        <end position="266"/>
    </location>
</feature>
<protein>
    <submittedName>
        <fullName evidence="5">Transketolase subunit A</fullName>
    </submittedName>
</protein>
<dbReference type="SUPFAM" id="SSF52518">
    <property type="entry name" value="Thiamin diphosphate-binding fold (THDP-binding)"/>
    <property type="match status" value="1"/>
</dbReference>